<name>A0A183BWX8_GLOPA</name>
<dbReference type="PANTHER" id="PTHR36519:SF9">
    <property type="entry name" value="EB DOMAIN-CONTAINING PROTEIN-RELATED"/>
    <property type="match status" value="1"/>
</dbReference>
<proteinExistence type="predicted"/>
<evidence type="ECO:0000313" key="2">
    <source>
        <dbReference type="WBParaSite" id="GPLIN_000511700"/>
    </source>
</evidence>
<protein>
    <submittedName>
        <fullName evidence="2">EB domain-containing protein</fullName>
    </submittedName>
</protein>
<reference evidence="2" key="3">
    <citation type="submission" date="2016-06" db="UniProtKB">
        <authorList>
            <consortium name="WormBaseParasite"/>
        </authorList>
    </citation>
    <scope>IDENTIFICATION</scope>
</reference>
<reference evidence="1" key="1">
    <citation type="submission" date="2013-12" db="EMBL/GenBank/DDBJ databases">
        <authorList>
            <person name="Aslett M."/>
        </authorList>
    </citation>
    <scope>NUCLEOTIDE SEQUENCE [LARGE SCALE GENOMIC DNA]</scope>
    <source>
        <strain evidence="1">Lindley</strain>
    </source>
</reference>
<sequence length="303" mass="30589">MFLFVPSGIGQFYGSNFLSALRGYGTDLCRFVSCPLGQYCINGVCQVNSAASGFYGGGYGSALYGGAGVGAGAGGSLGLYGAANKCLAKYCLFFDKFYSVKVCADTVDCYSGQVCLAGRCSFQSGGYSTGGLGTAGYGIGYGGNGIGYGGNGIGYGGNGIGYGGAYGLGMGTDLASSSLYSPYGYGGGGGYSPFASLANRPSGLLPCTLMQDCPNGQICVNGFCSESNVAYGGSQMLKTPPNCASGAICPVGYYCMGGLCAKDLLSQTSTCSLGFVCPPGQSCQFGRCMPSTSSLMYGKKRKK</sequence>
<dbReference type="AlphaFoldDB" id="A0A183BWX8"/>
<keyword evidence="1" id="KW-1185">Reference proteome</keyword>
<dbReference type="Proteomes" id="UP000050741">
    <property type="component" value="Unassembled WGS sequence"/>
</dbReference>
<reference evidence="1" key="2">
    <citation type="submission" date="2014-05" db="EMBL/GenBank/DDBJ databases">
        <title>The genome and life-stage specific transcriptomes of Globodera pallida elucidate key aspects of plant parasitism by a cyst nematode.</title>
        <authorList>
            <person name="Cotton J.A."/>
            <person name="Lilley C.J."/>
            <person name="Jones L.M."/>
            <person name="Kikuchi T."/>
            <person name="Reid A.J."/>
            <person name="Thorpe P."/>
            <person name="Tsai I.J."/>
            <person name="Beasley H."/>
            <person name="Blok V."/>
            <person name="Cock P.J.A."/>
            <person name="Van den Akker S.E."/>
            <person name="Holroyd N."/>
            <person name="Hunt M."/>
            <person name="Mantelin S."/>
            <person name="Naghra H."/>
            <person name="Pain A."/>
            <person name="Palomares-Rius J.E."/>
            <person name="Zarowiecki M."/>
            <person name="Berriman M."/>
            <person name="Jones J.T."/>
            <person name="Urwin P.E."/>
        </authorList>
    </citation>
    <scope>NUCLEOTIDE SEQUENCE [LARGE SCALE GENOMIC DNA]</scope>
    <source>
        <strain evidence="1">Lindley</strain>
    </source>
</reference>
<evidence type="ECO:0000313" key="1">
    <source>
        <dbReference type="Proteomes" id="UP000050741"/>
    </source>
</evidence>
<organism evidence="1 2">
    <name type="scientific">Globodera pallida</name>
    <name type="common">Potato cyst nematode worm</name>
    <name type="synonym">Heterodera pallida</name>
    <dbReference type="NCBI Taxonomy" id="36090"/>
    <lineage>
        <taxon>Eukaryota</taxon>
        <taxon>Metazoa</taxon>
        <taxon>Ecdysozoa</taxon>
        <taxon>Nematoda</taxon>
        <taxon>Chromadorea</taxon>
        <taxon>Rhabditida</taxon>
        <taxon>Tylenchina</taxon>
        <taxon>Tylenchomorpha</taxon>
        <taxon>Tylenchoidea</taxon>
        <taxon>Heteroderidae</taxon>
        <taxon>Heteroderinae</taxon>
        <taxon>Globodera</taxon>
    </lineage>
</organism>
<dbReference type="PANTHER" id="PTHR36519">
    <property type="entry name" value="FIP (FUNGUS-INDUCED PROTEIN) RELATED-RELATED"/>
    <property type="match status" value="1"/>
</dbReference>
<accession>A0A183BWX8</accession>
<dbReference type="WBParaSite" id="GPLIN_000511700">
    <property type="protein sequence ID" value="GPLIN_000511700"/>
    <property type="gene ID" value="GPLIN_000511700"/>
</dbReference>